<dbReference type="GO" id="GO:0008168">
    <property type="term" value="F:methyltransferase activity"/>
    <property type="evidence" value="ECO:0007669"/>
    <property type="project" value="UniProtKB-KW"/>
</dbReference>
<evidence type="ECO:0000313" key="5">
    <source>
        <dbReference type="Proteomes" id="UP001432168"/>
    </source>
</evidence>
<sequence length="248" mass="28286">MTSLNGDVAWDDFNPREYVRRNYLFRHPDDEEILSLVRDHFSDHFRKSSGRVGSGIDVGAGPNLYPALALLPWCDRITLLERSLPNVRYLREQRDSYGDIWDKFWDVLCKEEAYRALGADPRVRFREAVDVRKGDIFDLGRRAERWDLGTMFFVAESITESLDQFRLGVAAFMTALKPGAPFAAAFMENSKGYYVDGRQFPATGIGKEDVRSALKGYSDDVCIRRLGTPDDLREGYTGMIVAYGRRDG</sequence>
<dbReference type="GO" id="GO:0032259">
    <property type="term" value="P:methylation"/>
    <property type="evidence" value="ECO:0007669"/>
    <property type="project" value="UniProtKB-KW"/>
</dbReference>
<accession>A0ABZ1WV94</accession>
<dbReference type="EMBL" id="CP109011">
    <property type="protein sequence ID" value="WUT43572.1"/>
    <property type="molecule type" value="Genomic_DNA"/>
</dbReference>
<dbReference type="SUPFAM" id="SSF53335">
    <property type="entry name" value="S-adenosyl-L-methionine-dependent methyltransferases"/>
    <property type="match status" value="1"/>
</dbReference>
<dbReference type="InterPro" id="IPR000940">
    <property type="entry name" value="NNMT_TEMT_trans"/>
</dbReference>
<keyword evidence="3" id="KW-0949">S-adenosyl-L-methionine</keyword>
<dbReference type="NCBIfam" id="NF040568">
    <property type="entry name" value="SCO2525_fam"/>
    <property type="match status" value="1"/>
</dbReference>
<dbReference type="Pfam" id="PF01234">
    <property type="entry name" value="NNMT_PNMT_TEMT"/>
    <property type="match status" value="1"/>
</dbReference>
<gene>
    <name evidence="4" type="ORF">OG929_15235</name>
</gene>
<dbReference type="Gene3D" id="3.40.50.150">
    <property type="entry name" value="Vaccinia Virus protein VP39"/>
    <property type="match status" value="1"/>
</dbReference>
<reference evidence="4" key="1">
    <citation type="submission" date="2022-10" db="EMBL/GenBank/DDBJ databases">
        <title>The complete genomes of actinobacterial strains from the NBC collection.</title>
        <authorList>
            <person name="Joergensen T.S."/>
            <person name="Alvarez Arevalo M."/>
            <person name="Sterndorff E.B."/>
            <person name="Faurdal D."/>
            <person name="Vuksanovic O."/>
            <person name="Mourched A.-S."/>
            <person name="Charusanti P."/>
            <person name="Shaw S."/>
            <person name="Blin K."/>
            <person name="Weber T."/>
        </authorList>
    </citation>
    <scope>NUCLEOTIDE SEQUENCE</scope>
    <source>
        <strain evidence="4">NBC_00686</strain>
    </source>
</reference>
<organism evidence="4 5">
    <name type="scientific">Streptomyces pseudovenezuelae</name>
    <dbReference type="NCBI Taxonomy" id="67350"/>
    <lineage>
        <taxon>Bacteria</taxon>
        <taxon>Bacillati</taxon>
        <taxon>Actinomycetota</taxon>
        <taxon>Actinomycetes</taxon>
        <taxon>Kitasatosporales</taxon>
        <taxon>Streptomycetaceae</taxon>
        <taxon>Streptomyces</taxon>
        <taxon>Streptomyces aurantiacus group</taxon>
    </lineage>
</organism>
<protein>
    <submittedName>
        <fullName evidence="4">SCO2525 family SAM-dependent methyltransferase</fullName>
    </submittedName>
</protein>
<dbReference type="Proteomes" id="UP001432168">
    <property type="component" value="Chromosome"/>
</dbReference>
<dbReference type="PROSITE" id="PS51681">
    <property type="entry name" value="SAM_MT_NNMT_PNMT_TEMT"/>
    <property type="match status" value="1"/>
</dbReference>
<evidence type="ECO:0000256" key="2">
    <source>
        <dbReference type="ARBA" id="ARBA00022679"/>
    </source>
</evidence>
<keyword evidence="2" id="KW-0808">Transferase</keyword>
<keyword evidence="1 4" id="KW-0489">Methyltransferase</keyword>
<evidence type="ECO:0000313" key="4">
    <source>
        <dbReference type="EMBL" id="WUT43572.1"/>
    </source>
</evidence>
<evidence type="ECO:0000256" key="1">
    <source>
        <dbReference type="ARBA" id="ARBA00022603"/>
    </source>
</evidence>
<proteinExistence type="predicted"/>
<dbReference type="PANTHER" id="PTHR10867:SF17">
    <property type="entry name" value="NICOTINAMIDE N-METHYLTRANSFERASE"/>
    <property type="match status" value="1"/>
</dbReference>
<keyword evidence="5" id="KW-1185">Reference proteome</keyword>
<dbReference type="PANTHER" id="PTHR10867">
    <property type="entry name" value="NNMT/PNMT/TEMT FAMILY MEMBER"/>
    <property type="match status" value="1"/>
</dbReference>
<dbReference type="RefSeq" id="WP_329263757.1">
    <property type="nucleotide sequence ID" value="NZ_CP109011.1"/>
</dbReference>
<name>A0ABZ1WV94_9ACTN</name>
<evidence type="ECO:0000256" key="3">
    <source>
        <dbReference type="ARBA" id="ARBA00022691"/>
    </source>
</evidence>
<dbReference type="InterPro" id="IPR029063">
    <property type="entry name" value="SAM-dependent_MTases_sf"/>
</dbReference>